<dbReference type="EMBL" id="JBHFFA010000003">
    <property type="protein sequence ID" value="KAL2635745.1"/>
    <property type="molecule type" value="Genomic_DNA"/>
</dbReference>
<evidence type="ECO:0000313" key="1">
    <source>
        <dbReference type="EMBL" id="KAL2635745.1"/>
    </source>
</evidence>
<gene>
    <name evidence="1" type="ORF">R1flu_007224</name>
</gene>
<organism evidence="1 2">
    <name type="scientific">Riccia fluitans</name>
    <dbReference type="NCBI Taxonomy" id="41844"/>
    <lineage>
        <taxon>Eukaryota</taxon>
        <taxon>Viridiplantae</taxon>
        <taxon>Streptophyta</taxon>
        <taxon>Embryophyta</taxon>
        <taxon>Marchantiophyta</taxon>
        <taxon>Marchantiopsida</taxon>
        <taxon>Marchantiidae</taxon>
        <taxon>Marchantiales</taxon>
        <taxon>Ricciaceae</taxon>
        <taxon>Riccia</taxon>
    </lineage>
</organism>
<proteinExistence type="predicted"/>
<reference evidence="1 2" key="1">
    <citation type="submission" date="2024-09" db="EMBL/GenBank/DDBJ databases">
        <title>Chromosome-scale assembly of Riccia fluitans.</title>
        <authorList>
            <person name="Paukszto L."/>
            <person name="Sawicki J."/>
            <person name="Karawczyk K."/>
            <person name="Piernik-Szablinska J."/>
            <person name="Szczecinska M."/>
            <person name="Mazdziarz M."/>
        </authorList>
    </citation>
    <scope>NUCLEOTIDE SEQUENCE [LARGE SCALE GENOMIC DNA]</scope>
    <source>
        <strain evidence="1">Rf_01</strain>
        <tissue evidence="1">Aerial parts of the thallus</tissue>
    </source>
</reference>
<dbReference type="PANTHER" id="PTHR31479">
    <property type="entry name" value="ALPHA/BETA-HYDROLASES SUPERFAMILY PROTEIN"/>
    <property type="match status" value="1"/>
</dbReference>
<sequence>MGLGSVLVVGGALGHGLKNMLKAKVCPCCKEIEHRRALQMESEVQKRIILAHLIQGMYRRAKGKDDYEHCWAAHGYEFVCLKEILTSADLESCSNFLEIEEKDKYFGVLRKKKHCRDPQTPEWVGPLKSGNNWSFSGCLICHGGSSEVSSGRLPIDAHLFNPPYASLSALTELTISAFVGSINRKLAAKLEDTTCTLRNRTSILFNKVADGFEGMKLQHDQYKKLNECWSPHLYLNEKDFICNLYIPYFTKKRTTGYKLQEFMEGLGIKVEENLDRFYAPGSALLRVFLKDAASFHLIPRATCIVSKEHNPLKPLHAHRLLNWTHCDSYEPLAITTVPDL</sequence>
<dbReference type="AlphaFoldDB" id="A0ABD1YYI0"/>
<keyword evidence="2" id="KW-1185">Reference proteome</keyword>
<evidence type="ECO:0000313" key="2">
    <source>
        <dbReference type="Proteomes" id="UP001605036"/>
    </source>
</evidence>
<comment type="caution">
    <text evidence="1">The sequence shown here is derived from an EMBL/GenBank/DDBJ whole genome shotgun (WGS) entry which is preliminary data.</text>
</comment>
<dbReference type="Proteomes" id="UP001605036">
    <property type="component" value="Unassembled WGS sequence"/>
</dbReference>
<name>A0ABD1YYI0_9MARC</name>
<accession>A0ABD1YYI0</accession>
<protein>
    <submittedName>
        <fullName evidence="1">Uncharacterized protein</fullName>
    </submittedName>
</protein>